<reference evidence="2 3" key="2">
    <citation type="submission" date="2019-11" db="EMBL/GenBank/DDBJ databases">
        <title>A de novo genome assembly of a pear dwarfing rootstock.</title>
        <authorList>
            <person name="Wang F."/>
            <person name="Wang J."/>
            <person name="Li S."/>
            <person name="Zhang Y."/>
            <person name="Fang M."/>
            <person name="Ma L."/>
            <person name="Zhao Y."/>
            <person name="Jiang S."/>
        </authorList>
    </citation>
    <scope>NUCLEOTIDE SEQUENCE [LARGE SCALE GENOMIC DNA]</scope>
    <source>
        <strain evidence="2">S2</strain>
        <tissue evidence="2">Leaf</tissue>
    </source>
</reference>
<gene>
    <name evidence="2" type="ORF">D8674_041608</name>
</gene>
<comment type="caution">
    <text evidence="2">The sequence shown here is derived from an EMBL/GenBank/DDBJ whole genome shotgun (WGS) entry which is preliminary data.</text>
</comment>
<dbReference type="Proteomes" id="UP000327157">
    <property type="component" value="Unassembled WGS sequence"/>
</dbReference>
<dbReference type="AlphaFoldDB" id="A0A5N5H6X5"/>
<dbReference type="PANTHER" id="PTHR47074">
    <property type="entry name" value="BNAC02G40300D PROTEIN"/>
    <property type="match status" value="1"/>
</dbReference>
<dbReference type="InterPro" id="IPR044730">
    <property type="entry name" value="RNase_H-like_dom_plant"/>
</dbReference>
<dbReference type="Gene3D" id="3.30.420.10">
    <property type="entry name" value="Ribonuclease H-like superfamily/Ribonuclease H"/>
    <property type="match status" value="1"/>
</dbReference>
<evidence type="ECO:0000313" key="2">
    <source>
        <dbReference type="EMBL" id="KAB2623736.1"/>
    </source>
</evidence>
<evidence type="ECO:0000313" key="3">
    <source>
        <dbReference type="Proteomes" id="UP000327157"/>
    </source>
</evidence>
<dbReference type="SUPFAM" id="SSF53098">
    <property type="entry name" value="Ribonuclease H-like"/>
    <property type="match status" value="1"/>
</dbReference>
<evidence type="ECO:0000259" key="1">
    <source>
        <dbReference type="Pfam" id="PF13456"/>
    </source>
</evidence>
<protein>
    <recommendedName>
        <fullName evidence="1">RNase H type-1 domain-containing protein</fullName>
    </recommendedName>
</protein>
<dbReference type="GO" id="GO:0003676">
    <property type="term" value="F:nucleic acid binding"/>
    <property type="evidence" value="ECO:0007669"/>
    <property type="project" value="InterPro"/>
</dbReference>
<keyword evidence="3" id="KW-1185">Reference proteome</keyword>
<dbReference type="GO" id="GO:0004523">
    <property type="term" value="F:RNA-DNA hybrid ribonuclease activity"/>
    <property type="evidence" value="ECO:0007669"/>
    <property type="project" value="InterPro"/>
</dbReference>
<organism evidence="2 3">
    <name type="scientific">Pyrus ussuriensis x Pyrus communis</name>
    <dbReference type="NCBI Taxonomy" id="2448454"/>
    <lineage>
        <taxon>Eukaryota</taxon>
        <taxon>Viridiplantae</taxon>
        <taxon>Streptophyta</taxon>
        <taxon>Embryophyta</taxon>
        <taxon>Tracheophyta</taxon>
        <taxon>Spermatophyta</taxon>
        <taxon>Magnoliopsida</taxon>
        <taxon>eudicotyledons</taxon>
        <taxon>Gunneridae</taxon>
        <taxon>Pentapetalae</taxon>
        <taxon>rosids</taxon>
        <taxon>fabids</taxon>
        <taxon>Rosales</taxon>
        <taxon>Rosaceae</taxon>
        <taxon>Amygdaloideae</taxon>
        <taxon>Maleae</taxon>
        <taxon>Pyrus</taxon>
    </lineage>
</organism>
<reference evidence="2 3" key="1">
    <citation type="submission" date="2019-09" db="EMBL/GenBank/DDBJ databases">
        <authorList>
            <person name="Ou C."/>
        </authorList>
    </citation>
    <scope>NUCLEOTIDE SEQUENCE [LARGE SCALE GENOMIC DNA]</scope>
    <source>
        <strain evidence="2">S2</strain>
        <tissue evidence="2">Leaf</tissue>
    </source>
</reference>
<dbReference type="InterPro" id="IPR002156">
    <property type="entry name" value="RNaseH_domain"/>
</dbReference>
<dbReference type="OrthoDB" id="1747175at2759"/>
<accession>A0A5N5H6X5</accession>
<proteinExistence type="predicted"/>
<dbReference type="CDD" id="cd06222">
    <property type="entry name" value="RNase_H_like"/>
    <property type="match status" value="1"/>
</dbReference>
<dbReference type="EMBL" id="SMOL01000193">
    <property type="protein sequence ID" value="KAB2623736.1"/>
    <property type="molecule type" value="Genomic_DNA"/>
</dbReference>
<feature type="domain" description="RNase H type-1" evidence="1">
    <location>
        <begin position="65"/>
        <end position="188"/>
    </location>
</feature>
<sequence>MFLWAMRKHMNEVLWNGARMPPHEIVLRTGGWMHEFHKWHKPQTRRTAKEFKKWRKPGVRWIKCNFNGAWSKGSSRGGYGVMLRDHTCVFLGTMAGSIEGYASALYSELIAARHAVRLVKRLYPPDVKVKLEGDSSVVMAAMKGKGDDDSIWGSIINDLRFFLKELPYMECGHVQREGNSIAHRLARMDLSCFQEVVWFEKPPDLIQDLLFEEDM</sequence>
<name>A0A5N5H6X5_9ROSA</name>
<dbReference type="InterPro" id="IPR036397">
    <property type="entry name" value="RNaseH_sf"/>
</dbReference>
<dbReference type="Pfam" id="PF13456">
    <property type="entry name" value="RVT_3"/>
    <property type="match status" value="1"/>
</dbReference>
<dbReference type="PANTHER" id="PTHR47074:SF48">
    <property type="entry name" value="POLYNUCLEOTIDYL TRANSFERASE, RIBONUCLEASE H-LIKE SUPERFAMILY PROTEIN"/>
    <property type="match status" value="1"/>
</dbReference>
<dbReference type="InterPro" id="IPR012337">
    <property type="entry name" value="RNaseH-like_sf"/>
</dbReference>
<dbReference type="InterPro" id="IPR052929">
    <property type="entry name" value="RNase_H-like_EbsB-rel"/>
</dbReference>